<dbReference type="STRING" id="4232.A0A251VFZ7"/>
<accession>A0A251VFZ7</accession>
<dbReference type="PANTHER" id="PTHR45916:SF1">
    <property type="entry name" value="STRUCTURAL MAINTENANCE OF CHROMOSOMES PROTEIN 5"/>
    <property type="match status" value="1"/>
</dbReference>
<dbReference type="Proteomes" id="UP000215914">
    <property type="component" value="Chromosome 2"/>
</dbReference>
<keyword evidence="3" id="KW-1185">Reference proteome</keyword>
<name>A0A251VFZ7_HELAN</name>
<proteinExistence type="predicted"/>
<dbReference type="EMBL" id="CM007891">
    <property type="protein sequence ID" value="OTG34557.1"/>
    <property type="molecule type" value="Genomic_DNA"/>
</dbReference>
<gene>
    <name evidence="2" type="ORF">HannXRQ_Chr02g0047141</name>
</gene>
<protein>
    <submittedName>
        <fullName evidence="2">Uncharacterized protein</fullName>
    </submittedName>
</protein>
<dbReference type="AlphaFoldDB" id="A0A251VFZ7"/>
<dbReference type="InParanoid" id="A0A251VFZ7"/>
<evidence type="ECO:0000256" key="1">
    <source>
        <dbReference type="ARBA" id="ARBA00023054"/>
    </source>
</evidence>
<evidence type="ECO:0000313" key="3">
    <source>
        <dbReference type="Proteomes" id="UP000215914"/>
    </source>
</evidence>
<dbReference type="PANTHER" id="PTHR45916">
    <property type="entry name" value="STRUCTURAL MAINTENANCE OF CHROMOSOMES PROTEIN 5"/>
    <property type="match status" value="1"/>
</dbReference>
<keyword evidence="1" id="KW-0175">Coiled coil</keyword>
<evidence type="ECO:0000313" key="2">
    <source>
        <dbReference type="EMBL" id="OTG34557.1"/>
    </source>
</evidence>
<reference evidence="3" key="1">
    <citation type="journal article" date="2017" name="Nature">
        <title>The sunflower genome provides insights into oil metabolism, flowering and Asterid evolution.</title>
        <authorList>
            <person name="Badouin H."/>
            <person name="Gouzy J."/>
            <person name="Grassa C.J."/>
            <person name="Murat F."/>
            <person name="Staton S.E."/>
            <person name="Cottret L."/>
            <person name="Lelandais-Briere C."/>
            <person name="Owens G.L."/>
            <person name="Carrere S."/>
            <person name="Mayjonade B."/>
            <person name="Legrand L."/>
            <person name="Gill N."/>
            <person name="Kane N.C."/>
            <person name="Bowers J.E."/>
            <person name="Hubner S."/>
            <person name="Bellec A."/>
            <person name="Berard A."/>
            <person name="Berges H."/>
            <person name="Blanchet N."/>
            <person name="Boniface M.C."/>
            <person name="Brunel D."/>
            <person name="Catrice O."/>
            <person name="Chaidir N."/>
            <person name="Claudel C."/>
            <person name="Donnadieu C."/>
            <person name="Faraut T."/>
            <person name="Fievet G."/>
            <person name="Helmstetter N."/>
            <person name="King M."/>
            <person name="Knapp S.J."/>
            <person name="Lai Z."/>
            <person name="Le Paslier M.C."/>
            <person name="Lippi Y."/>
            <person name="Lorenzon L."/>
            <person name="Mandel J.R."/>
            <person name="Marage G."/>
            <person name="Marchand G."/>
            <person name="Marquand E."/>
            <person name="Bret-Mestries E."/>
            <person name="Morien E."/>
            <person name="Nambeesan S."/>
            <person name="Nguyen T."/>
            <person name="Pegot-Espagnet P."/>
            <person name="Pouilly N."/>
            <person name="Raftis F."/>
            <person name="Sallet E."/>
            <person name="Schiex T."/>
            <person name="Thomas J."/>
            <person name="Vandecasteele C."/>
            <person name="Vares D."/>
            <person name="Vear F."/>
            <person name="Vautrin S."/>
            <person name="Crespi M."/>
            <person name="Mangin B."/>
            <person name="Burke J.M."/>
            <person name="Salse J."/>
            <person name="Munos S."/>
            <person name="Vincourt P."/>
            <person name="Rieseberg L.H."/>
            <person name="Langlade N.B."/>
        </authorList>
    </citation>
    <scope>NUCLEOTIDE SEQUENCE [LARGE SCALE GENOMIC DNA]</scope>
    <source>
        <strain evidence="3">cv. SF193</strain>
    </source>
</reference>
<organism evidence="2 3">
    <name type="scientific">Helianthus annuus</name>
    <name type="common">Common sunflower</name>
    <dbReference type="NCBI Taxonomy" id="4232"/>
    <lineage>
        <taxon>Eukaryota</taxon>
        <taxon>Viridiplantae</taxon>
        <taxon>Streptophyta</taxon>
        <taxon>Embryophyta</taxon>
        <taxon>Tracheophyta</taxon>
        <taxon>Spermatophyta</taxon>
        <taxon>Magnoliopsida</taxon>
        <taxon>eudicotyledons</taxon>
        <taxon>Gunneridae</taxon>
        <taxon>Pentapetalae</taxon>
        <taxon>asterids</taxon>
        <taxon>campanulids</taxon>
        <taxon>Asterales</taxon>
        <taxon>Asteraceae</taxon>
        <taxon>Asteroideae</taxon>
        <taxon>Heliantheae alliance</taxon>
        <taxon>Heliantheae</taxon>
        <taxon>Helianthus</taxon>
    </lineage>
</organism>
<sequence>MLKPLLIYFVTAFITQDSADRDLLFRNLKSFDVVVINHVADGNRNPEPFNISQEMSSMGLYSRLDQVFDAPHAVKEVLIGQAGLEHSVCF</sequence>